<dbReference type="EMBL" id="JACHJS010000001">
    <property type="protein sequence ID" value="MBB4967223.1"/>
    <property type="molecule type" value="Genomic_DNA"/>
</dbReference>
<evidence type="ECO:0000313" key="4">
    <source>
        <dbReference type="Proteomes" id="UP000542674"/>
    </source>
</evidence>
<feature type="domain" description="SGNH hydrolase-type esterase" evidence="2">
    <location>
        <begin position="209"/>
        <end position="402"/>
    </location>
</feature>
<accession>A0A7W7T609</accession>
<reference evidence="3 4" key="1">
    <citation type="submission" date="2020-08" db="EMBL/GenBank/DDBJ databases">
        <title>Sequencing the genomes of 1000 actinobacteria strains.</title>
        <authorList>
            <person name="Klenk H.-P."/>
        </authorList>
    </citation>
    <scope>NUCLEOTIDE SEQUENCE [LARGE SCALE GENOMIC DNA]</scope>
    <source>
        <strain evidence="3 4">DSM 45084</strain>
    </source>
</reference>
<dbReference type="RefSeq" id="WP_184671740.1">
    <property type="nucleotide sequence ID" value="NZ_BAABAI010000048.1"/>
</dbReference>
<evidence type="ECO:0000313" key="3">
    <source>
        <dbReference type="EMBL" id="MBB4967223.1"/>
    </source>
</evidence>
<dbReference type="PANTHER" id="PTHR43784">
    <property type="entry name" value="GDSL-LIKE LIPASE/ACYLHYDROLASE, PUTATIVE (AFU_ORTHOLOGUE AFUA_2G00820)-RELATED"/>
    <property type="match status" value="1"/>
</dbReference>
<dbReference type="InterPro" id="IPR036514">
    <property type="entry name" value="SGNH_hydro_sf"/>
</dbReference>
<dbReference type="Proteomes" id="UP000542674">
    <property type="component" value="Unassembled WGS sequence"/>
</dbReference>
<dbReference type="Pfam" id="PF13472">
    <property type="entry name" value="Lipase_GDSL_2"/>
    <property type="match status" value="1"/>
</dbReference>
<organism evidence="3 4">
    <name type="scientific">Saccharothrix violaceirubra</name>
    <dbReference type="NCBI Taxonomy" id="413306"/>
    <lineage>
        <taxon>Bacteria</taxon>
        <taxon>Bacillati</taxon>
        <taxon>Actinomycetota</taxon>
        <taxon>Actinomycetes</taxon>
        <taxon>Pseudonocardiales</taxon>
        <taxon>Pseudonocardiaceae</taxon>
        <taxon>Saccharothrix</taxon>
    </lineage>
</organism>
<protein>
    <submittedName>
        <fullName evidence="3">Lysophospholipase L1-like esterase</fullName>
    </submittedName>
</protein>
<dbReference type="CDD" id="cd01830">
    <property type="entry name" value="XynE_like"/>
    <property type="match status" value="1"/>
</dbReference>
<dbReference type="PANTHER" id="PTHR43784:SF2">
    <property type="entry name" value="GDSL-LIKE LIPASE_ACYLHYDROLASE, PUTATIVE (AFU_ORTHOLOGUE AFUA_2G00820)-RELATED"/>
    <property type="match status" value="1"/>
</dbReference>
<keyword evidence="4" id="KW-1185">Reference proteome</keyword>
<dbReference type="Gene3D" id="3.40.50.1110">
    <property type="entry name" value="SGNH hydrolase"/>
    <property type="match status" value="1"/>
</dbReference>
<proteinExistence type="predicted"/>
<keyword evidence="1" id="KW-0732">Signal</keyword>
<dbReference type="InterPro" id="IPR013830">
    <property type="entry name" value="SGNH_hydro"/>
</dbReference>
<evidence type="ECO:0000259" key="2">
    <source>
        <dbReference type="Pfam" id="PF13472"/>
    </source>
</evidence>
<dbReference type="AlphaFoldDB" id="A0A7W7T609"/>
<dbReference type="SUPFAM" id="SSF52266">
    <property type="entry name" value="SGNH hydrolase"/>
    <property type="match status" value="1"/>
</dbReference>
<name>A0A7W7T609_9PSEU</name>
<gene>
    <name evidence="3" type="ORF">F4559_004582</name>
</gene>
<feature type="chain" id="PRO_5039168282" evidence="1">
    <location>
        <begin position="24"/>
        <end position="412"/>
    </location>
</feature>
<dbReference type="InterPro" id="IPR053140">
    <property type="entry name" value="GDSL_Rv0518-like"/>
</dbReference>
<sequence>MRKSVLSVLVAAALLGASATATAQPAAHAAGGWGATWGSSQHAGAELFGSPWVTEGFDDHSVRQVVRLSRGGPALRVRLSNAFGTSPLRLTGATVARTDKGASVRPGSVRHVTFQGRKSTTVAVGAELASDPIPFAVPSFEQVTVTLHFAGRTGPATAHGDATATSWRAKGDHRADVSASAFTESTTSWYYLSGVDVVDLSPRRDTVVAFGDSITDGAESTVDADRRYPDRLARRLGGRLGVVNAGISGNRVVNDSPCMGEKAPARFTRDVLSHPDVRTVILLEGINDIGFSEIDLGPCGLPNPRVTADEIIGGYRQIIAAAKAKGIRVVGGTLTPFKGAFYATDRGEGVRQAVNHWIRTSGAYDAVVDFDKAVADPADPTALRPEFDPGDHLHPNDAGYQAMADAVDLSTL</sequence>
<comment type="caution">
    <text evidence="3">The sequence shown here is derived from an EMBL/GenBank/DDBJ whole genome shotgun (WGS) entry which is preliminary data.</text>
</comment>
<evidence type="ECO:0000256" key="1">
    <source>
        <dbReference type="SAM" id="SignalP"/>
    </source>
</evidence>
<feature type="signal peptide" evidence="1">
    <location>
        <begin position="1"/>
        <end position="23"/>
    </location>
</feature>